<organism evidence="1 2">
    <name type="scientific">Vararia minispora EC-137</name>
    <dbReference type="NCBI Taxonomy" id="1314806"/>
    <lineage>
        <taxon>Eukaryota</taxon>
        <taxon>Fungi</taxon>
        <taxon>Dikarya</taxon>
        <taxon>Basidiomycota</taxon>
        <taxon>Agaricomycotina</taxon>
        <taxon>Agaricomycetes</taxon>
        <taxon>Russulales</taxon>
        <taxon>Lachnocladiaceae</taxon>
        <taxon>Vararia</taxon>
    </lineage>
</organism>
<comment type="caution">
    <text evidence="1">The sequence shown here is derived from an EMBL/GenBank/DDBJ whole genome shotgun (WGS) entry which is preliminary data.</text>
</comment>
<evidence type="ECO:0000313" key="1">
    <source>
        <dbReference type="EMBL" id="KAI0033032.1"/>
    </source>
</evidence>
<sequence length="277" mass="30070">MQHQSQSLATIQLPRTLARPNRHEVSRDNITAIEPNLAGASLEYVRNKLRDRGDEFARMVSSVHVPQTLQRAQIPQEQYITVHATSASASSLHLLAVFSSKVSAQDPMPQPSDTAYIFPTHMLNLAIDCAQLPRLTRMPALLRADGTVDLPVVQLNVPHAEAFAPLHAYLLTHRIDRFLGMLIPVSPSLLSPARGSSASAGAGPLAHINPQQLAVAVVQTAAGDRRAALMSLVHSIKAVWRNTCSLGIFDRELWAALDIAWETVLTALHLHIAAGGQ</sequence>
<gene>
    <name evidence="1" type="ORF">K488DRAFT_78147</name>
</gene>
<evidence type="ECO:0000313" key="2">
    <source>
        <dbReference type="Proteomes" id="UP000814128"/>
    </source>
</evidence>
<accession>A0ACB8QMY5</accession>
<name>A0ACB8QMY5_9AGAM</name>
<reference evidence="1" key="2">
    <citation type="journal article" date="2022" name="New Phytol.">
        <title>Evolutionary transition to the ectomycorrhizal habit in the genomes of a hyperdiverse lineage of mushroom-forming fungi.</title>
        <authorList>
            <person name="Looney B."/>
            <person name="Miyauchi S."/>
            <person name="Morin E."/>
            <person name="Drula E."/>
            <person name="Courty P.E."/>
            <person name="Kohler A."/>
            <person name="Kuo A."/>
            <person name="LaButti K."/>
            <person name="Pangilinan J."/>
            <person name="Lipzen A."/>
            <person name="Riley R."/>
            <person name="Andreopoulos W."/>
            <person name="He G."/>
            <person name="Johnson J."/>
            <person name="Nolan M."/>
            <person name="Tritt A."/>
            <person name="Barry K.W."/>
            <person name="Grigoriev I.V."/>
            <person name="Nagy L.G."/>
            <person name="Hibbett D."/>
            <person name="Henrissat B."/>
            <person name="Matheny P.B."/>
            <person name="Labbe J."/>
            <person name="Martin F.M."/>
        </authorList>
    </citation>
    <scope>NUCLEOTIDE SEQUENCE</scope>
    <source>
        <strain evidence="1">EC-137</strain>
    </source>
</reference>
<reference evidence="1" key="1">
    <citation type="submission" date="2021-02" db="EMBL/GenBank/DDBJ databases">
        <authorList>
            <consortium name="DOE Joint Genome Institute"/>
            <person name="Ahrendt S."/>
            <person name="Looney B.P."/>
            <person name="Miyauchi S."/>
            <person name="Morin E."/>
            <person name="Drula E."/>
            <person name="Courty P.E."/>
            <person name="Chicoki N."/>
            <person name="Fauchery L."/>
            <person name="Kohler A."/>
            <person name="Kuo A."/>
            <person name="Labutti K."/>
            <person name="Pangilinan J."/>
            <person name="Lipzen A."/>
            <person name="Riley R."/>
            <person name="Andreopoulos W."/>
            <person name="He G."/>
            <person name="Johnson J."/>
            <person name="Barry K.W."/>
            <person name="Grigoriev I.V."/>
            <person name="Nagy L."/>
            <person name="Hibbett D."/>
            <person name="Henrissat B."/>
            <person name="Matheny P.B."/>
            <person name="Labbe J."/>
            <person name="Martin F."/>
        </authorList>
    </citation>
    <scope>NUCLEOTIDE SEQUENCE</scope>
    <source>
        <strain evidence="1">EC-137</strain>
    </source>
</reference>
<protein>
    <submittedName>
        <fullName evidence="1">Uncharacterized protein</fullName>
    </submittedName>
</protein>
<proteinExistence type="predicted"/>
<dbReference type="Proteomes" id="UP000814128">
    <property type="component" value="Unassembled WGS sequence"/>
</dbReference>
<keyword evidence="2" id="KW-1185">Reference proteome</keyword>
<dbReference type="EMBL" id="MU273530">
    <property type="protein sequence ID" value="KAI0033032.1"/>
    <property type="molecule type" value="Genomic_DNA"/>
</dbReference>